<dbReference type="Pfam" id="PF01471">
    <property type="entry name" value="PG_binding_1"/>
    <property type="match status" value="1"/>
</dbReference>
<dbReference type="InterPro" id="IPR002477">
    <property type="entry name" value="Peptidoglycan-bd-like"/>
</dbReference>
<dbReference type="OrthoDB" id="9815541at2"/>
<accession>A0A5N8VNX7</accession>
<gene>
    <name evidence="2" type="ORF">FNH09_38875</name>
</gene>
<name>A0A5N8VNX7_9ACTN</name>
<keyword evidence="3" id="KW-1185">Reference proteome</keyword>
<dbReference type="AlphaFoldDB" id="A0A5N8VNX7"/>
<protein>
    <submittedName>
        <fullName evidence="2">Peptidoglycan-binding protein</fullName>
    </submittedName>
</protein>
<dbReference type="Gene3D" id="1.10.101.10">
    <property type="entry name" value="PGBD-like superfamily/PGBD"/>
    <property type="match status" value="1"/>
</dbReference>
<evidence type="ECO:0000313" key="2">
    <source>
        <dbReference type="EMBL" id="MPY36970.1"/>
    </source>
</evidence>
<dbReference type="InterPro" id="IPR036366">
    <property type="entry name" value="PGBDSf"/>
</dbReference>
<proteinExistence type="predicted"/>
<dbReference type="Proteomes" id="UP000325849">
    <property type="component" value="Unassembled WGS sequence"/>
</dbReference>
<sequence length="133" mass="14202">MGERDRTQGGHMRFKLTGAVLATAVALGGGLVAAPSASAATVRDCKYTTSEPTLRYGATGSAVQQLQCELNYSLNWENFPAMDEDGIWGDITQSRVVKFQSCAGLSVDGAVGPKTWAKLDYWAANADWLPCNP</sequence>
<dbReference type="SUPFAM" id="SSF47090">
    <property type="entry name" value="PGBD-like"/>
    <property type="match status" value="1"/>
</dbReference>
<organism evidence="2 3">
    <name type="scientific">Streptomyces adustus</name>
    <dbReference type="NCBI Taxonomy" id="1609272"/>
    <lineage>
        <taxon>Bacteria</taxon>
        <taxon>Bacillati</taxon>
        <taxon>Actinomycetota</taxon>
        <taxon>Actinomycetes</taxon>
        <taxon>Kitasatosporales</taxon>
        <taxon>Streptomycetaceae</taxon>
        <taxon>Streptomyces</taxon>
    </lineage>
</organism>
<evidence type="ECO:0000313" key="3">
    <source>
        <dbReference type="Proteomes" id="UP000325849"/>
    </source>
</evidence>
<dbReference type="InterPro" id="IPR036365">
    <property type="entry name" value="PGBD-like_sf"/>
</dbReference>
<dbReference type="EMBL" id="VJZD01000266">
    <property type="protein sequence ID" value="MPY36970.1"/>
    <property type="molecule type" value="Genomic_DNA"/>
</dbReference>
<evidence type="ECO:0000259" key="1">
    <source>
        <dbReference type="Pfam" id="PF01471"/>
    </source>
</evidence>
<reference evidence="2 3" key="1">
    <citation type="submission" date="2019-07" db="EMBL/GenBank/DDBJ databases">
        <title>New species of Amycolatopsis and Streptomyces.</title>
        <authorList>
            <person name="Duangmal K."/>
            <person name="Teo W.F.A."/>
            <person name="Lipun K."/>
        </authorList>
    </citation>
    <scope>NUCLEOTIDE SEQUENCE [LARGE SCALE GENOMIC DNA]</scope>
    <source>
        <strain evidence="2 3">NBRC 109810</strain>
    </source>
</reference>
<comment type="caution">
    <text evidence="2">The sequence shown here is derived from an EMBL/GenBank/DDBJ whole genome shotgun (WGS) entry which is preliminary data.</text>
</comment>
<feature type="domain" description="Peptidoglycan binding-like" evidence="1">
    <location>
        <begin position="59"/>
        <end position="119"/>
    </location>
</feature>